<evidence type="ECO:0000256" key="5">
    <source>
        <dbReference type="ARBA" id="ARBA00022692"/>
    </source>
</evidence>
<name>A0A367RMP6_9NOSO</name>
<dbReference type="GO" id="GO:0055085">
    <property type="term" value="P:transmembrane transport"/>
    <property type="evidence" value="ECO:0007669"/>
    <property type="project" value="InterPro"/>
</dbReference>
<dbReference type="AlphaFoldDB" id="A0A367RMP6"/>
<evidence type="ECO:0000256" key="3">
    <source>
        <dbReference type="ARBA" id="ARBA00022448"/>
    </source>
</evidence>
<keyword evidence="10" id="KW-1185">Reference proteome</keyword>
<dbReference type="PANTHER" id="PTHR36838:SF1">
    <property type="entry name" value="SLR1864 PROTEIN"/>
    <property type="match status" value="1"/>
</dbReference>
<sequence>MTETLFHAYTPLILWMSLGLLIFRFLPPWLPHFLGRGLYWFGVPLELVALARQSNQGEFSGLESLPILAAIITGGAIIVGLIVTLLVLWGWKKILSQQIKPDLDKSVSSHWLDSPTQGSFLLSAVLGNTGFVGLAIAPFLVHADALNWILLFSITHNVIGPYGVGVLIASYYSHEQSSNRWWIQLRDLLTVPPLWAFVLGTLTQQVVLPQAIESGLQASINIVIASAFLLTGIRLAQLQNWQNFQRAFIPAVLRVVAIPLFVGVLTTLLLGLSGDRRLAMVLMSGMPSAFAGLILAEEYNLDRDLIASSIILSTLLLLLVLPVWIVVFGSSKV</sequence>
<accession>A0A367RMP6</accession>
<dbReference type="Gene3D" id="1.20.1530.20">
    <property type="match status" value="1"/>
</dbReference>
<reference evidence="9" key="1">
    <citation type="submission" date="2016-04" db="EMBL/GenBank/DDBJ databases">
        <authorList>
            <person name="Tabuchi Yagui T.R."/>
        </authorList>
    </citation>
    <scope>NUCLEOTIDE SEQUENCE [LARGE SCALE GENOMIC DNA]</scope>
    <source>
        <strain evidence="9">NIES-26</strain>
    </source>
</reference>
<keyword evidence="7 8" id="KW-0472">Membrane</keyword>
<organism evidence="9 10">
    <name type="scientific">Nostoc minutum NIES-26</name>
    <dbReference type="NCBI Taxonomy" id="1844469"/>
    <lineage>
        <taxon>Bacteria</taxon>
        <taxon>Bacillati</taxon>
        <taxon>Cyanobacteriota</taxon>
        <taxon>Cyanophyceae</taxon>
        <taxon>Nostocales</taxon>
        <taxon>Nostocaceae</taxon>
        <taxon>Nostoc</taxon>
    </lineage>
</organism>
<keyword evidence="3" id="KW-0813">Transport</keyword>
<feature type="transmembrane region" description="Helical" evidence="8">
    <location>
        <begin position="248"/>
        <end position="272"/>
    </location>
</feature>
<protein>
    <submittedName>
        <fullName evidence="9">Transporter</fullName>
    </submittedName>
</protein>
<keyword evidence="5 8" id="KW-0812">Transmembrane</keyword>
<proteinExistence type="inferred from homology"/>
<feature type="transmembrane region" description="Helical" evidence="8">
    <location>
        <begin position="218"/>
        <end position="236"/>
    </location>
</feature>
<evidence type="ECO:0000256" key="4">
    <source>
        <dbReference type="ARBA" id="ARBA00022475"/>
    </source>
</evidence>
<comment type="caution">
    <text evidence="9">The sequence shown here is derived from an EMBL/GenBank/DDBJ whole genome shotgun (WGS) entry which is preliminary data.</text>
</comment>
<dbReference type="PANTHER" id="PTHR36838">
    <property type="entry name" value="AUXIN EFFLUX CARRIER FAMILY PROTEIN"/>
    <property type="match status" value="1"/>
</dbReference>
<evidence type="ECO:0000256" key="6">
    <source>
        <dbReference type="ARBA" id="ARBA00022989"/>
    </source>
</evidence>
<dbReference type="Proteomes" id="UP000252107">
    <property type="component" value="Unassembled WGS sequence"/>
</dbReference>
<evidence type="ECO:0000256" key="2">
    <source>
        <dbReference type="ARBA" id="ARBA00010145"/>
    </source>
</evidence>
<dbReference type="EMBL" id="LXQD01000120">
    <property type="protein sequence ID" value="RCJ37319.1"/>
    <property type="molecule type" value="Genomic_DNA"/>
</dbReference>
<evidence type="ECO:0000256" key="8">
    <source>
        <dbReference type="SAM" id="Phobius"/>
    </source>
</evidence>
<dbReference type="InterPro" id="IPR004776">
    <property type="entry name" value="Mem_transp_PIN-like"/>
</dbReference>
<keyword evidence="4" id="KW-1003">Cell membrane</keyword>
<feature type="transmembrane region" description="Helical" evidence="8">
    <location>
        <begin position="305"/>
        <end position="327"/>
    </location>
</feature>
<dbReference type="Pfam" id="PF03547">
    <property type="entry name" value="Mem_trans"/>
    <property type="match status" value="1"/>
</dbReference>
<dbReference type="GO" id="GO:0005886">
    <property type="term" value="C:plasma membrane"/>
    <property type="evidence" value="ECO:0007669"/>
    <property type="project" value="UniProtKB-SubCell"/>
</dbReference>
<comment type="subcellular location">
    <subcellularLocation>
        <location evidence="1">Cell membrane</location>
        <topology evidence="1">Multi-pass membrane protein</topology>
    </subcellularLocation>
</comment>
<comment type="similarity">
    <text evidence="2">Belongs to the auxin efflux carrier (TC 2.A.69) family.</text>
</comment>
<feature type="transmembrane region" description="Helical" evidence="8">
    <location>
        <begin position="67"/>
        <end position="91"/>
    </location>
</feature>
<gene>
    <name evidence="9" type="ORF">A6770_14390</name>
</gene>
<evidence type="ECO:0000256" key="1">
    <source>
        <dbReference type="ARBA" id="ARBA00004651"/>
    </source>
</evidence>
<feature type="transmembrane region" description="Helical" evidence="8">
    <location>
        <begin position="120"/>
        <end position="142"/>
    </location>
</feature>
<feature type="transmembrane region" description="Helical" evidence="8">
    <location>
        <begin position="6"/>
        <end position="26"/>
    </location>
</feature>
<evidence type="ECO:0000313" key="10">
    <source>
        <dbReference type="Proteomes" id="UP000252107"/>
    </source>
</evidence>
<evidence type="ECO:0000313" key="9">
    <source>
        <dbReference type="EMBL" id="RCJ37319.1"/>
    </source>
</evidence>
<dbReference type="InterPro" id="IPR038770">
    <property type="entry name" value="Na+/solute_symporter_sf"/>
</dbReference>
<keyword evidence="6 8" id="KW-1133">Transmembrane helix</keyword>
<evidence type="ECO:0000256" key="7">
    <source>
        <dbReference type="ARBA" id="ARBA00023136"/>
    </source>
</evidence>
<feature type="transmembrane region" description="Helical" evidence="8">
    <location>
        <begin position="278"/>
        <end position="296"/>
    </location>
</feature>
<feature type="transmembrane region" description="Helical" evidence="8">
    <location>
        <begin position="148"/>
        <end position="172"/>
    </location>
</feature>